<dbReference type="InterPro" id="IPR027417">
    <property type="entry name" value="P-loop_NTPase"/>
</dbReference>
<dbReference type="SUPFAM" id="SSF52540">
    <property type="entry name" value="P-loop containing nucleoside triphosphate hydrolases"/>
    <property type="match status" value="1"/>
</dbReference>
<evidence type="ECO:0000256" key="1">
    <source>
        <dbReference type="ARBA" id="ARBA00007733"/>
    </source>
</evidence>
<dbReference type="FunFam" id="3.40.50.300:FF:000019">
    <property type="entry name" value="Translation initiation factor IF-2"/>
    <property type="match status" value="1"/>
</dbReference>
<comment type="function">
    <text evidence="8">One of the essential components for the initiation of protein synthesis. Protects formylmethionyl-tRNA from spontaneous hydrolysis and promotes its binding to the 30S ribosomal subunits. Also involved in the hydrolysis of GTP during the formation of the 70S ribosomal complex.</text>
</comment>
<dbReference type="AlphaFoldDB" id="A0A1G2ENE4"/>
<sequence>MAENNKKTRPPIVVILGHVDHGKSSLLEAIKDFRITAKESGGITQHIGAYQADYEGKTITFLDTPGHEAFEAIRSRGSDIADIAILVIASEEGIKPQTKEAIKLIKESQTPAIVVLNKIDKPSADPERIKRELLKYDIVVESMGGKIPSVNTSASTKQGVKELLEMIILLSELEGFKADYSRGAEGYVIESYIDSKKGPAATLIVKEGILKEGDIVGTETSNGKIKSLNDFKGNPIKEASPSTPVLALGLEKSLKSGEKFKVFKDIASAKKEIKETAGLFGDFIKKENSLNLIIKGDVLGSLEAIEKEFQKIPQEKVSINVVKADTGNISESDVRMAKNTSSIILGFKVKVENTAQKLSLREKIRILNFDIIYELSEQAKRALEKNLEPEIARISTGKIRILAVFKTEKGKQIVGGRVLEGEIKRGKAEVIRNEEYIGEGRITKLQQNKQDTDKISKGRECGISYEGEAKIQENDILNAFVEEKQMPEL</sequence>
<dbReference type="CDD" id="cd01887">
    <property type="entry name" value="IF2_eIF5B"/>
    <property type="match status" value="1"/>
</dbReference>
<dbReference type="InterPro" id="IPR036925">
    <property type="entry name" value="TIF_IF2_dom3_sf"/>
</dbReference>
<comment type="similarity">
    <text evidence="1 8">Belongs to the TRAFAC class translation factor GTPase superfamily. Classic translation factor GTPase family. IF-2 subfamily.</text>
</comment>
<evidence type="ECO:0000256" key="7">
    <source>
        <dbReference type="NCBIfam" id="TIGR00487"/>
    </source>
</evidence>
<dbReference type="EMBL" id="MHMM01000007">
    <property type="protein sequence ID" value="OGZ27313.1"/>
    <property type="molecule type" value="Genomic_DNA"/>
</dbReference>
<dbReference type="InterPro" id="IPR029459">
    <property type="entry name" value="EFTU-type"/>
</dbReference>
<dbReference type="GO" id="GO:0003924">
    <property type="term" value="F:GTPase activity"/>
    <property type="evidence" value="ECO:0007669"/>
    <property type="project" value="InterPro"/>
</dbReference>
<reference evidence="10 11" key="1">
    <citation type="journal article" date="2016" name="Nat. Commun.">
        <title>Thousands of microbial genomes shed light on interconnected biogeochemical processes in an aquifer system.</title>
        <authorList>
            <person name="Anantharaman K."/>
            <person name="Brown C.T."/>
            <person name="Hug L.A."/>
            <person name="Sharon I."/>
            <person name="Castelle C.J."/>
            <person name="Probst A.J."/>
            <person name="Thomas B.C."/>
            <person name="Singh A."/>
            <person name="Wilkins M.J."/>
            <person name="Karaoz U."/>
            <person name="Brodie E.L."/>
            <person name="Williams K.H."/>
            <person name="Hubbard S.S."/>
            <person name="Banfield J.F."/>
        </authorList>
    </citation>
    <scope>NUCLEOTIDE SEQUENCE [LARGE SCALE GENOMIC DNA]</scope>
</reference>
<evidence type="ECO:0000313" key="11">
    <source>
        <dbReference type="Proteomes" id="UP000177740"/>
    </source>
</evidence>
<gene>
    <name evidence="10" type="ORF">A2365_00010</name>
</gene>
<dbReference type="Gene3D" id="3.40.50.10050">
    <property type="entry name" value="Translation initiation factor IF- 2, domain 3"/>
    <property type="match status" value="1"/>
</dbReference>
<dbReference type="Pfam" id="PF00009">
    <property type="entry name" value="GTP_EFTU"/>
    <property type="match status" value="1"/>
</dbReference>
<dbReference type="InterPro" id="IPR000178">
    <property type="entry name" value="TF_IF2_bacterial-like"/>
</dbReference>
<dbReference type="GO" id="GO:0003743">
    <property type="term" value="F:translation initiation factor activity"/>
    <property type="evidence" value="ECO:0007669"/>
    <property type="project" value="UniProtKB-UniRule"/>
</dbReference>
<dbReference type="GO" id="GO:0005737">
    <property type="term" value="C:cytoplasm"/>
    <property type="evidence" value="ECO:0007669"/>
    <property type="project" value="UniProtKB-UniRule"/>
</dbReference>
<proteinExistence type="inferred from homology"/>
<dbReference type="Gene3D" id="2.40.30.10">
    <property type="entry name" value="Translation factors"/>
    <property type="match status" value="2"/>
</dbReference>
<dbReference type="Gene3D" id="3.40.50.300">
    <property type="entry name" value="P-loop containing nucleotide triphosphate hydrolases"/>
    <property type="match status" value="1"/>
</dbReference>
<dbReference type="Pfam" id="PF11987">
    <property type="entry name" value="IF-2"/>
    <property type="match status" value="1"/>
</dbReference>
<evidence type="ECO:0000256" key="4">
    <source>
        <dbReference type="ARBA" id="ARBA00022741"/>
    </source>
</evidence>
<dbReference type="STRING" id="1801677.A2365_00010"/>
<dbReference type="NCBIfam" id="TIGR00487">
    <property type="entry name" value="IF-2"/>
    <property type="match status" value="1"/>
</dbReference>
<keyword evidence="6" id="KW-0342">GTP-binding</keyword>
<dbReference type="PANTHER" id="PTHR43381">
    <property type="entry name" value="TRANSLATION INITIATION FACTOR IF-2-RELATED"/>
    <property type="match status" value="1"/>
</dbReference>
<dbReference type="InterPro" id="IPR009000">
    <property type="entry name" value="Transl_B-barrel_sf"/>
</dbReference>
<keyword evidence="4" id="KW-0547">Nucleotide-binding</keyword>
<dbReference type="InterPro" id="IPR015760">
    <property type="entry name" value="TIF_IF2"/>
</dbReference>
<evidence type="ECO:0000256" key="2">
    <source>
        <dbReference type="ARBA" id="ARBA00020675"/>
    </source>
</evidence>
<keyword evidence="3 8" id="KW-0396">Initiation factor</keyword>
<name>A0A1G2ENE4_9BACT</name>
<dbReference type="Pfam" id="PF14578">
    <property type="entry name" value="GTP_EFTU_D4"/>
    <property type="match status" value="1"/>
</dbReference>
<keyword evidence="5 8" id="KW-0648">Protein biosynthesis</keyword>
<dbReference type="SUPFAM" id="SSF52156">
    <property type="entry name" value="Initiation factor IF2/eIF5b, domain 3"/>
    <property type="match status" value="1"/>
</dbReference>
<accession>A0A1G2ENE4</accession>
<dbReference type="PANTHER" id="PTHR43381:SF4">
    <property type="entry name" value="EUKARYOTIC TRANSLATION INITIATION FACTOR 5B"/>
    <property type="match status" value="1"/>
</dbReference>
<dbReference type="SUPFAM" id="SSF50447">
    <property type="entry name" value="Translation proteins"/>
    <property type="match status" value="2"/>
</dbReference>
<evidence type="ECO:0000256" key="5">
    <source>
        <dbReference type="ARBA" id="ARBA00022917"/>
    </source>
</evidence>
<evidence type="ECO:0000256" key="6">
    <source>
        <dbReference type="ARBA" id="ARBA00023134"/>
    </source>
</evidence>
<dbReference type="InterPro" id="IPR000795">
    <property type="entry name" value="T_Tr_GTP-bd_dom"/>
</dbReference>
<dbReference type="PROSITE" id="PS51722">
    <property type="entry name" value="G_TR_2"/>
    <property type="match status" value="1"/>
</dbReference>
<evidence type="ECO:0000313" key="10">
    <source>
        <dbReference type="EMBL" id="OGZ27313.1"/>
    </source>
</evidence>
<dbReference type="Proteomes" id="UP000177740">
    <property type="component" value="Unassembled WGS sequence"/>
</dbReference>
<evidence type="ECO:0000259" key="9">
    <source>
        <dbReference type="PROSITE" id="PS51722"/>
    </source>
</evidence>
<dbReference type="InterPro" id="IPR023115">
    <property type="entry name" value="TIF_IF2_dom3"/>
</dbReference>
<evidence type="ECO:0000256" key="8">
    <source>
        <dbReference type="RuleBase" id="RU000644"/>
    </source>
</evidence>
<comment type="caution">
    <text evidence="10">The sequence shown here is derived from an EMBL/GenBank/DDBJ whole genome shotgun (WGS) entry which is preliminary data.</text>
</comment>
<dbReference type="NCBIfam" id="TIGR00231">
    <property type="entry name" value="small_GTP"/>
    <property type="match status" value="1"/>
</dbReference>
<protein>
    <recommendedName>
        <fullName evidence="2 7">Translation initiation factor IF-2</fullName>
    </recommendedName>
</protein>
<feature type="domain" description="Tr-type G" evidence="9">
    <location>
        <begin position="8"/>
        <end position="174"/>
    </location>
</feature>
<dbReference type="FunFam" id="3.40.50.10050:FF:000001">
    <property type="entry name" value="Translation initiation factor IF-2"/>
    <property type="match status" value="1"/>
</dbReference>
<evidence type="ECO:0000256" key="3">
    <source>
        <dbReference type="ARBA" id="ARBA00022540"/>
    </source>
</evidence>
<dbReference type="InterPro" id="IPR005225">
    <property type="entry name" value="Small_GTP-bd"/>
</dbReference>
<dbReference type="Pfam" id="PF22042">
    <property type="entry name" value="EF-G_D2"/>
    <property type="match status" value="1"/>
</dbReference>
<dbReference type="InterPro" id="IPR053905">
    <property type="entry name" value="EF-G-like_DII"/>
</dbReference>
<dbReference type="GO" id="GO:0005525">
    <property type="term" value="F:GTP binding"/>
    <property type="evidence" value="ECO:0007669"/>
    <property type="project" value="UniProtKB-KW"/>
</dbReference>
<organism evidence="10 11">
    <name type="scientific">Candidatus Nealsonbacteria bacterium RIFOXYB1_FULL_40_15</name>
    <dbReference type="NCBI Taxonomy" id="1801677"/>
    <lineage>
        <taxon>Bacteria</taxon>
        <taxon>Candidatus Nealsoniibacteriota</taxon>
    </lineage>
</organism>